<keyword evidence="5" id="KW-0333">Golgi apparatus</keyword>
<dbReference type="InterPro" id="IPR040911">
    <property type="entry name" value="Exostosin_GT47"/>
</dbReference>
<dbReference type="EMBL" id="QPKB01000004">
    <property type="protein sequence ID" value="RWR81579.1"/>
    <property type="molecule type" value="Genomic_DNA"/>
</dbReference>
<evidence type="ECO:0000256" key="5">
    <source>
        <dbReference type="ARBA" id="ARBA00023034"/>
    </source>
</evidence>
<dbReference type="AlphaFoldDB" id="A0A3S3MXR9"/>
<dbReference type="PANTHER" id="PTHR11062:SF253">
    <property type="entry name" value="EXOSTOSIN GT47 DOMAIN-CONTAINING PROTEIN"/>
    <property type="match status" value="1"/>
</dbReference>
<proteinExistence type="inferred from homology"/>
<keyword evidence="4" id="KW-0812">Transmembrane</keyword>
<keyword evidence="3" id="KW-0328">Glycosyltransferase</keyword>
<evidence type="ECO:0000259" key="7">
    <source>
        <dbReference type="Pfam" id="PF03016"/>
    </source>
</evidence>
<dbReference type="STRING" id="337451.A0A3S3MXR9"/>
<dbReference type="Pfam" id="PF03016">
    <property type="entry name" value="Exostosin_GT47"/>
    <property type="match status" value="1"/>
</dbReference>
<dbReference type="InterPro" id="IPR004263">
    <property type="entry name" value="Exostosin"/>
</dbReference>
<evidence type="ECO:0000256" key="4">
    <source>
        <dbReference type="ARBA" id="ARBA00022968"/>
    </source>
</evidence>
<dbReference type="OrthoDB" id="1924787at2759"/>
<comment type="similarity">
    <text evidence="2">Belongs to the glycosyltransferase 47 family.</text>
</comment>
<evidence type="ECO:0000256" key="2">
    <source>
        <dbReference type="ARBA" id="ARBA00010271"/>
    </source>
</evidence>
<gene>
    <name evidence="8" type="ORF">CKAN_01026900</name>
</gene>
<evidence type="ECO:0000313" key="9">
    <source>
        <dbReference type="Proteomes" id="UP000283530"/>
    </source>
</evidence>
<dbReference type="PANTHER" id="PTHR11062">
    <property type="entry name" value="EXOSTOSIN HEPARAN SULFATE GLYCOSYLTRANSFERASE -RELATED"/>
    <property type="match status" value="1"/>
</dbReference>
<evidence type="ECO:0000256" key="6">
    <source>
        <dbReference type="SAM" id="SignalP"/>
    </source>
</evidence>
<reference evidence="8 9" key="1">
    <citation type="journal article" date="2019" name="Nat. Plants">
        <title>Stout camphor tree genome fills gaps in understanding of flowering plant genome evolution.</title>
        <authorList>
            <person name="Chaw S.M."/>
            <person name="Liu Y.C."/>
            <person name="Wu Y.W."/>
            <person name="Wang H.Y."/>
            <person name="Lin C.I."/>
            <person name="Wu C.S."/>
            <person name="Ke H.M."/>
            <person name="Chang L.Y."/>
            <person name="Hsu C.Y."/>
            <person name="Yang H.T."/>
            <person name="Sudianto E."/>
            <person name="Hsu M.H."/>
            <person name="Wu K.P."/>
            <person name="Wang L.N."/>
            <person name="Leebens-Mack J.H."/>
            <person name="Tsai I.J."/>
        </authorList>
    </citation>
    <scope>NUCLEOTIDE SEQUENCE [LARGE SCALE GENOMIC DNA]</scope>
    <source>
        <strain evidence="9">cv. Chaw 1501</strain>
        <tissue evidence="8">Young leaves</tissue>
    </source>
</reference>
<comment type="subcellular location">
    <subcellularLocation>
        <location evidence="1">Golgi apparatus membrane</location>
        <topology evidence="1">Single-pass type II membrane protein</topology>
    </subcellularLocation>
</comment>
<feature type="signal peptide" evidence="6">
    <location>
        <begin position="1"/>
        <end position="26"/>
    </location>
</feature>
<dbReference type="Proteomes" id="UP000283530">
    <property type="component" value="Unassembled WGS sequence"/>
</dbReference>
<dbReference type="GO" id="GO:0000139">
    <property type="term" value="C:Golgi membrane"/>
    <property type="evidence" value="ECO:0007669"/>
    <property type="project" value="UniProtKB-SubCell"/>
</dbReference>
<feature type="domain" description="Exostosin GT47" evidence="7">
    <location>
        <begin position="55"/>
        <end position="289"/>
    </location>
</feature>
<keyword evidence="9" id="KW-1185">Reference proteome</keyword>
<protein>
    <submittedName>
        <fullName evidence="8">Putative glycosyltransferase</fullName>
    </submittedName>
</protein>
<feature type="chain" id="PRO_5018650528" evidence="6">
    <location>
        <begin position="27"/>
        <end position="372"/>
    </location>
</feature>
<evidence type="ECO:0000256" key="3">
    <source>
        <dbReference type="ARBA" id="ARBA00022676"/>
    </source>
</evidence>
<evidence type="ECO:0000256" key="1">
    <source>
        <dbReference type="ARBA" id="ARBA00004323"/>
    </source>
</evidence>
<organism evidence="8 9">
    <name type="scientific">Cinnamomum micranthum f. kanehirae</name>
    <dbReference type="NCBI Taxonomy" id="337451"/>
    <lineage>
        <taxon>Eukaryota</taxon>
        <taxon>Viridiplantae</taxon>
        <taxon>Streptophyta</taxon>
        <taxon>Embryophyta</taxon>
        <taxon>Tracheophyta</taxon>
        <taxon>Spermatophyta</taxon>
        <taxon>Magnoliopsida</taxon>
        <taxon>Magnoliidae</taxon>
        <taxon>Laurales</taxon>
        <taxon>Lauraceae</taxon>
        <taxon>Cinnamomum</taxon>
    </lineage>
</organism>
<dbReference type="GO" id="GO:0016757">
    <property type="term" value="F:glycosyltransferase activity"/>
    <property type="evidence" value="ECO:0007669"/>
    <property type="project" value="UniProtKB-KW"/>
</dbReference>
<evidence type="ECO:0000313" key="8">
    <source>
        <dbReference type="EMBL" id="RWR81579.1"/>
    </source>
</evidence>
<keyword evidence="6" id="KW-0732">Signal</keyword>
<keyword evidence="8" id="KW-0808">Transferase</keyword>
<name>A0A3S3MXR9_9MAGN</name>
<sequence>MANHLFALPLLFFHLLLLLLFTYSSALSQAKTLSNLTSPYLFPSTFLPNYHHMLQNFKIFVYDPSPKPTFSNPVETLFHSSLLKSPLLTSDPDLAHLFYLSLPSDLSSRSTARSIRELRLKFPFWNRTLGADHFYVSCTGMGIESDRNLVELKKNSIQISCFPTIEGRFIPHKDVTLPPLSRNVEESKNAERFLGFYYGKEGGGISTVLDGLRRDPEFLIESQPLDDGDVAEKISRSRFCLFFYGFGREMKVGEALRGGCVPVVISDRPILDLPFGDVLRWPEIAVFVGMGGGGEDVKHVLRRTCGERYDRMRELGKKASVHFEWDWDGSMKKRYGYGYDAFHTVLYQLWIRRHTIRYSRREEWVSSAHVRV</sequence>
<comment type="caution">
    <text evidence="8">The sequence shown here is derived from an EMBL/GenBank/DDBJ whole genome shotgun (WGS) entry which is preliminary data.</text>
</comment>
<keyword evidence="4" id="KW-0735">Signal-anchor</keyword>
<accession>A0A3S3MXR9</accession>